<evidence type="ECO:0000313" key="2">
    <source>
        <dbReference type="Proteomes" id="UP000053268"/>
    </source>
</evidence>
<accession>A0A0N1I5Y2</accession>
<dbReference type="EMBL" id="KQ458665">
    <property type="protein sequence ID" value="KPJ05599.1"/>
    <property type="molecule type" value="Genomic_DNA"/>
</dbReference>
<sequence>MCCPLYSTKHTSIPHGVESELTKTYRLRHRSCSQLLNVNENGSENYTAKTIPC</sequence>
<evidence type="ECO:0000313" key="1">
    <source>
        <dbReference type="EMBL" id="KPJ05599.1"/>
    </source>
</evidence>
<proteinExistence type="predicted"/>
<reference evidence="1 2" key="1">
    <citation type="journal article" date="2015" name="Nat. Commun.">
        <title>Outbred genome sequencing and CRISPR/Cas9 gene editing in butterflies.</title>
        <authorList>
            <person name="Li X."/>
            <person name="Fan D."/>
            <person name="Zhang W."/>
            <person name="Liu G."/>
            <person name="Zhang L."/>
            <person name="Zhao L."/>
            <person name="Fang X."/>
            <person name="Chen L."/>
            <person name="Dong Y."/>
            <person name="Chen Y."/>
            <person name="Ding Y."/>
            <person name="Zhao R."/>
            <person name="Feng M."/>
            <person name="Zhu Y."/>
            <person name="Feng Y."/>
            <person name="Jiang X."/>
            <person name="Zhu D."/>
            <person name="Xiang H."/>
            <person name="Feng X."/>
            <person name="Li S."/>
            <person name="Wang J."/>
            <person name="Zhang G."/>
            <person name="Kronforst M.R."/>
            <person name="Wang W."/>
        </authorList>
    </citation>
    <scope>NUCLEOTIDE SEQUENCE [LARGE SCALE GENOMIC DNA]</scope>
    <source>
        <strain evidence="1">Ya'a_city_454_Px</strain>
        <tissue evidence="1">Whole body</tissue>
    </source>
</reference>
<keyword evidence="2" id="KW-1185">Reference proteome</keyword>
<name>A0A0N1I5Y2_PAPXU</name>
<dbReference type="Proteomes" id="UP000053268">
    <property type="component" value="Unassembled WGS sequence"/>
</dbReference>
<dbReference type="AlphaFoldDB" id="A0A0N1I5Y2"/>
<organism evidence="1 2">
    <name type="scientific">Papilio xuthus</name>
    <name type="common">Asian swallowtail butterfly</name>
    <dbReference type="NCBI Taxonomy" id="66420"/>
    <lineage>
        <taxon>Eukaryota</taxon>
        <taxon>Metazoa</taxon>
        <taxon>Ecdysozoa</taxon>
        <taxon>Arthropoda</taxon>
        <taxon>Hexapoda</taxon>
        <taxon>Insecta</taxon>
        <taxon>Pterygota</taxon>
        <taxon>Neoptera</taxon>
        <taxon>Endopterygota</taxon>
        <taxon>Lepidoptera</taxon>
        <taxon>Glossata</taxon>
        <taxon>Ditrysia</taxon>
        <taxon>Papilionoidea</taxon>
        <taxon>Papilionidae</taxon>
        <taxon>Papilioninae</taxon>
        <taxon>Papilio</taxon>
    </lineage>
</organism>
<protein>
    <submittedName>
        <fullName evidence="1">Uncharacterized protein</fullName>
    </submittedName>
</protein>
<gene>
    <name evidence="1" type="ORF">RR46_01661</name>
</gene>